<accession>A0A7X6A4E7</accession>
<dbReference type="Pfam" id="PF13370">
    <property type="entry name" value="Fer4_13"/>
    <property type="match status" value="1"/>
</dbReference>
<evidence type="ECO:0000313" key="1">
    <source>
        <dbReference type="EMBL" id="NIK61427.1"/>
    </source>
</evidence>
<comment type="caution">
    <text evidence="1">The sequence shown here is derived from an EMBL/GenBank/DDBJ whole genome shotgun (WGS) entry which is preliminary data.</text>
</comment>
<dbReference type="AlphaFoldDB" id="A0A7X6A4E7"/>
<proteinExistence type="predicted"/>
<name>A0A7X6A4E7_9ACTN</name>
<reference evidence="1 2" key="1">
    <citation type="submission" date="2020-03" db="EMBL/GenBank/DDBJ databases">
        <title>Sequencing the genomes of 1000 actinobacteria strains.</title>
        <authorList>
            <person name="Klenk H.-P."/>
        </authorList>
    </citation>
    <scope>NUCLEOTIDE SEQUENCE [LARGE SCALE GENOMIC DNA]</scope>
    <source>
        <strain evidence="1 2">DSM 45490</strain>
    </source>
</reference>
<dbReference type="Proteomes" id="UP000555407">
    <property type="component" value="Unassembled WGS sequence"/>
</dbReference>
<protein>
    <submittedName>
        <fullName evidence="1">Ferredoxin</fullName>
    </submittedName>
</protein>
<dbReference type="SUPFAM" id="SSF54862">
    <property type="entry name" value="4Fe-4S ferredoxins"/>
    <property type="match status" value="1"/>
</dbReference>
<gene>
    <name evidence="1" type="ORF">BJY22_007144</name>
</gene>
<evidence type="ECO:0000313" key="2">
    <source>
        <dbReference type="Proteomes" id="UP000555407"/>
    </source>
</evidence>
<sequence length="79" mass="8411">MSDVQRSVGELTILVDRTLCVGFAQCIDESPEAFDLDDDGIVAFVAPETVSRDDLLRACAACPVEALVVTAKSGERLVP</sequence>
<dbReference type="EMBL" id="JAASRO010000001">
    <property type="protein sequence ID" value="NIK61427.1"/>
    <property type="molecule type" value="Genomic_DNA"/>
</dbReference>
<dbReference type="Gene3D" id="3.30.70.20">
    <property type="match status" value="1"/>
</dbReference>
<keyword evidence="2" id="KW-1185">Reference proteome</keyword>
<dbReference type="RefSeq" id="WP_167215920.1">
    <property type="nucleotide sequence ID" value="NZ_JAASRO010000001.1"/>
</dbReference>
<organism evidence="1 2">
    <name type="scientific">Kribbella shirazensis</name>
    <dbReference type="NCBI Taxonomy" id="1105143"/>
    <lineage>
        <taxon>Bacteria</taxon>
        <taxon>Bacillati</taxon>
        <taxon>Actinomycetota</taxon>
        <taxon>Actinomycetes</taxon>
        <taxon>Propionibacteriales</taxon>
        <taxon>Kribbellaceae</taxon>
        <taxon>Kribbella</taxon>
    </lineage>
</organism>